<evidence type="ECO:0000313" key="3">
    <source>
        <dbReference type="Proteomes" id="UP001498398"/>
    </source>
</evidence>
<dbReference type="Proteomes" id="UP001498398">
    <property type="component" value="Unassembled WGS sequence"/>
</dbReference>
<proteinExistence type="predicted"/>
<protein>
    <recommendedName>
        <fullName evidence="1">CHAT domain-containing protein</fullName>
    </recommendedName>
</protein>
<accession>A0ABR1JIE4</accession>
<evidence type="ECO:0000313" key="2">
    <source>
        <dbReference type="EMBL" id="KAK7461777.1"/>
    </source>
</evidence>
<keyword evidence="3" id="KW-1185">Reference proteome</keyword>
<name>A0ABR1JIE4_9AGAR</name>
<feature type="domain" description="CHAT" evidence="1">
    <location>
        <begin position="526"/>
        <end position="807"/>
    </location>
</feature>
<dbReference type="EMBL" id="JBANRG010000012">
    <property type="protein sequence ID" value="KAK7461777.1"/>
    <property type="molecule type" value="Genomic_DNA"/>
</dbReference>
<sequence>MAFLQADMKATPYYIWTDLANALGNRWFFRSDPEDLEEALSASKKAVDVARLTSNPVYEGFALSQYAECLGYAMKSGSLEEINEIVVIQQQAVKCLPTSHSERPLFIARLASLLTKKGVAEFWIDEHHADDIPPTMKDALACYRNALASLEQVDSTVSRECINEMRAAILIGLARYYDSRQRVCLFSSIADAREALSLVDEVRILPTPTDLWIEAQSIRISASVQIARHSRSHADQVRVLQYYQATVFDDQISLNVRLTAARAWARFAREIGHPSVQEAAAMEMRLSARRVGYGINAIEQVRYLGGQHRSDAVNNAIPFGSTRSLTQYDRDKQLALIDSGLSFFWMARLKTSRSFDIIAEYDPGLKKELDDVVAFLNSHPEPLLRGNCSDSVDANTEERIASIRKAREKLETLLDRVHEIKGLEYFMQPRPFSELCQAANKGHIIVVNAMGGSRCDVFVLKPQSSHVQYVELGGNSGMGFSRINGLAEEWVRLSSRLGEKQSAQSVRDTRHGRRVALKDEESKFKEFLGRLWLEIVNPILEALDLKHANELLPRVWWLPTGVAASLPFHAAGIYDDKTEECALNYVVSSYTYSINSLLDARQAYETQSRTRGKQRLLAVAVPDAPGVDALTSAVSEVESIANHITDSSHVVVLKDKGASKRAILAELPRSPWLHLACHAIQDASFPLASHLVLNDSNLTLEEIANLSIKNAEFAMLSACQTCTGDGTLSDDALHLAAGFMTAGFKSVIATRYSMHDIDGPSMADLVYGQLVQSREWDVEGSAKALHNALQDIRKQVSFRRWLPYVHIGI</sequence>
<dbReference type="Pfam" id="PF12770">
    <property type="entry name" value="CHAT"/>
    <property type="match status" value="1"/>
</dbReference>
<evidence type="ECO:0000259" key="1">
    <source>
        <dbReference type="Pfam" id="PF12770"/>
    </source>
</evidence>
<reference evidence="2 3" key="1">
    <citation type="submission" date="2024-01" db="EMBL/GenBank/DDBJ databases">
        <title>A draft genome for the cacao thread blight pathogen Marasmiellus scandens.</title>
        <authorList>
            <person name="Baruah I.K."/>
            <person name="Leung J."/>
            <person name="Bukari Y."/>
            <person name="Amoako-Attah I."/>
            <person name="Meinhardt L.W."/>
            <person name="Bailey B.A."/>
            <person name="Cohen S.P."/>
        </authorList>
    </citation>
    <scope>NUCLEOTIDE SEQUENCE [LARGE SCALE GENOMIC DNA]</scope>
    <source>
        <strain evidence="2 3">GH-19</strain>
    </source>
</reference>
<comment type="caution">
    <text evidence="2">The sequence shown here is derived from an EMBL/GenBank/DDBJ whole genome shotgun (WGS) entry which is preliminary data.</text>
</comment>
<organism evidence="2 3">
    <name type="scientific">Marasmiellus scandens</name>
    <dbReference type="NCBI Taxonomy" id="2682957"/>
    <lineage>
        <taxon>Eukaryota</taxon>
        <taxon>Fungi</taxon>
        <taxon>Dikarya</taxon>
        <taxon>Basidiomycota</taxon>
        <taxon>Agaricomycotina</taxon>
        <taxon>Agaricomycetes</taxon>
        <taxon>Agaricomycetidae</taxon>
        <taxon>Agaricales</taxon>
        <taxon>Marasmiineae</taxon>
        <taxon>Omphalotaceae</taxon>
        <taxon>Marasmiellus</taxon>
    </lineage>
</organism>
<gene>
    <name evidence="2" type="ORF">VKT23_008209</name>
</gene>
<dbReference type="InterPro" id="IPR024983">
    <property type="entry name" value="CHAT_dom"/>
</dbReference>